<feature type="compositionally biased region" description="Polar residues" evidence="1">
    <location>
        <begin position="53"/>
        <end position="62"/>
    </location>
</feature>
<protein>
    <recommendedName>
        <fullName evidence="4">DUF4352 domain-containing protein</fullName>
    </recommendedName>
</protein>
<proteinExistence type="predicted"/>
<dbReference type="EMBL" id="BONX01000012">
    <property type="protein sequence ID" value="GIG95833.1"/>
    <property type="molecule type" value="Genomic_DNA"/>
</dbReference>
<comment type="caution">
    <text evidence="2">The sequence shown here is derived from an EMBL/GenBank/DDBJ whole genome shotgun (WGS) entry which is preliminary data.</text>
</comment>
<accession>A0ABQ4EMF6</accession>
<reference evidence="2 3" key="1">
    <citation type="submission" date="2021-01" db="EMBL/GenBank/DDBJ databases">
        <title>Whole genome shotgun sequence of Plantactinospora mayteni NBRC 109088.</title>
        <authorList>
            <person name="Komaki H."/>
            <person name="Tamura T."/>
        </authorList>
    </citation>
    <scope>NUCLEOTIDE SEQUENCE [LARGE SCALE GENOMIC DNA]</scope>
    <source>
        <strain evidence="2 3">NBRC 109088</strain>
    </source>
</reference>
<evidence type="ECO:0000313" key="3">
    <source>
        <dbReference type="Proteomes" id="UP000621500"/>
    </source>
</evidence>
<dbReference type="RefSeq" id="WP_203857397.1">
    <property type="nucleotide sequence ID" value="NZ_BAAAZQ010000008.1"/>
</dbReference>
<dbReference type="PROSITE" id="PS51257">
    <property type="entry name" value="PROKAR_LIPOPROTEIN"/>
    <property type="match status" value="1"/>
</dbReference>
<sequence length="158" mass="17150">MGVFVREQRRVRIAVTAMMSVLALTSLGCGFVRDIGRDSSGSDSAPGAEKPTSEPTYDSNATGEVVGTNCRYDDKAQLIKFDLSIQNSSADHAFKYSFTVDFTAGESEFATDSLGSQFKEVTVAPDKDRTLTVSKGYQNSKRFWYGCAVERATKTLAG</sequence>
<organism evidence="2 3">
    <name type="scientific">Plantactinospora mayteni</name>
    <dbReference type="NCBI Taxonomy" id="566021"/>
    <lineage>
        <taxon>Bacteria</taxon>
        <taxon>Bacillati</taxon>
        <taxon>Actinomycetota</taxon>
        <taxon>Actinomycetes</taxon>
        <taxon>Micromonosporales</taxon>
        <taxon>Micromonosporaceae</taxon>
        <taxon>Plantactinospora</taxon>
    </lineage>
</organism>
<gene>
    <name evidence="2" type="ORF">Pma05_24060</name>
</gene>
<dbReference type="Proteomes" id="UP000621500">
    <property type="component" value="Unassembled WGS sequence"/>
</dbReference>
<keyword evidence="3" id="KW-1185">Reference proteome</keyword>
<evidence type="ECO:0000313" key="2">
    <source>
        <dbReference type="EMBL" id="GIG95833.1"/>
    </source>
</evidence>
<feature type="region of interest" description="Disordered" evidence="1">
    <location>
        <begin position="39"/>
        <end position="63"/>
    </location>
</feature>
<evidence type="ECO:0008006" key="4">
    <source>
        <dbReference type="Google" id="ProtNLM"/>
    </source>
</evidence>
<evidence type="ECO:0000256" key="1">
    <source>
        <dbReference type="SAM" id="MobiDB-lite"/>
    </source>
</evidence>
<name>A0ABQ4EMF6_9ACTN</name>